<dbReference type="EMBL" id="JTDY01008095">
    <property type="protein sequence ID" value="KOB64743.1"/>
    <property type="molecule type" value="Genomic_DNA"/>
</dbReference>
<sequence>MNPASITTVGLSVKYTTNRKFFANLLTTPEFMAMLAKDVAEIEQNQNKKMKYCEDVVMDEDILEEFYDKEVDPSKL</sequence>
<organism evidence="1 2">
    <name type="scientific">Operophtera brumata</name>
    <name type="common">Winter moth</name>
    <name type="synonym">Phalaena brumata</name>
    <dbReference type="NCBI Taxonomy" id="104452"/>
    <lineage>
        <taxon>Eukaryota</taxon>
        <taxon>Metazoa</taxon>
        <taxon>Ecdysozoa</taxon>
        <taxon>Arthropoda</taxon>
        <taxon>Hexapoda</taxon>
        <taxon>Insecta</taxon>
        <taxon>Pterygota</taxon>
        <taxon>Neoptera</taxon>
        <taxon>Endopterygota</taxon>
        <taxon>Lepidoptera</taxon>
        <taxon>Glossata</taxon>
        <taxon>Ditrysia</taxon>
        <taxon>Geometroidea</taxon>
        <taxon>Geometridae</taxon>
        <taxon>Larentiinae</taxon>
        <taxon>Operophtera</taxon>
    </lineage>
</organism>
<name>A0A0L7KN84_OPEBR</name>
<protein>
    <submittedName>
        <fullName evidence="1">DNA ligase</fullName>
    </submittedName>
</protein>
<dbReference type="GO" id="GO:0016874">
    <property type="term" value="F:ligase activity"/>
    <property type="evidence" value="ECO:0007669"/>
    <property type="project" value="UniProtKB-KW"/>
</dbReference>
<reference evidence="1 2" key="1">
    <citation type="journal article" date="2015" name="Genome Biol. Evol.">
        <title>The genome of winter moth (Operophtera brumata) provides a genomic perspective on sexual dimorphism and phenology.</title>
        <authorList>
            <person name="Derks M.F."/>
            <person name="Smit S."/>
            <person name="Salis L."/>
            <person name="Schijlen E."/>
            <person name="Bossers A."/>
            <person name="Mateman C."/>
            <person name="Pijl A.S."/>
            <person name="de Ridder D."/>
            <person name="Groenen M.A."/>
            <person name="Visser M.E."/>
            <person name="Megens H.J."/>
        </authorList>
    </citation>
    <scope>NUCLEOTIDE SEQUENCE [LARGE SCALE GENOMIC DNA]</scope>
    <source>
        <strain evidence="1">WM2013NL</strain>
        <tissue evidence="1">Head and thorax</tissue>
    </source>
</reference>
<gene>
    <name evidence="1" type="ORF">OBRU01_23715</name>
</gene>
<evidence type="ECO:0000313" key="2">
    <source>
        <dbReference type="Proteomes" id="UP000037510"/>
    </source>
</evidence>
<evidence type="ECO:0000313" key="1">
    <source>
        <dbReference type="EMBL" id="KOB64743.1"/>
    </source>
</evidence>
<keyword evidence="1" id="KW-0436">Ligase</keyword>
<dbReference type="Proteomes" id="UP000037510">
    <property type="component" value="Unassembled WGS sequence"/>
</dbReference>
<comment type="caution">
    <text evidence="1">The sequence shown here is derived from an EMBL/GenBank/DDBJ whole genome shotgun (WGS) entry which is preliminary data.</text>
</comment>
<proteinExistence type="predicted"/>
<dbReference type="AlphaFoldDB" id="A0A0L7KN84"/>
<accession>A0A0L7KN84</accession>
<keyword evidence="2" id="KW-1185">Reference proteome</keyword>